<keyword evidence="8 11" id="KW-0456">Lyase</keyword>
<dbReference type="InterPro" id="IPR004651">
    <property type="entry name" value="HisF"/>
</dbReference>
<dbReference type="GO" id="GO:0016829">
    <property type="term" value="F:lyase activity"/>
    <property type="evidence" value="ECO:0007669"/>
    <property type="project" value="UniProtKB-KW"/>
</dbReference>
<dbReference type="GO" id="GO:0000107">
    <property type="term" value="F:imidazoleglycerol-phosphate synthase activity"/>
    <property type="evidence" value="ECO:0007669"/>
    <property type="project" value="UniProtKB-UniRule"/>
</dbReference>
<dbReference type="InterPro" id="IPR011060">
    <property type="entry name" value="RibuloseP-bd_barrel"/>
</dbReference>
<dbReference type="InterPro" id="IPR006062">
    <property type="entry name" value="His_biosynth"/>
</dbReference>
<comment type="subcellular location">
    <subcellularLocation>
        <location evidence="1 11">Cytoplasm</location>
    </subcellularLocation>
</comment>
<evidence type="ECO:0000256" key="2">
    <source>
        <dbReference type="ARBA" id="ARBA00005091"/>
    </source>
</evidence>
<dbReference type="FunFam" id="3.20.20.70:FF:000006">
    <property type="entry name" value="Imidazole glycerol phosphate synthase subunit HisF"/>
    <property type="match status" value="1"/>
</dbReference>
<comment type="similarity">
    <text evidence="3 11 12">Belongs to the HisA/HisF family.</text>
</comment>
<dbReference type="PATRIC" id="fig|1162668.3.peg.2398"/>
<dbReference type="SUPFAM" id="SSF51366">
    <property type="entry name" value="Ribulose-phoshate binding barrel"/>
    <property type="match status" value="1"/>
</dbReference>
<dbReference type="Pfam" id="PF00977">
    <property type="entry name" value="His_biosynth"/>
    <property type="match status" value="1"/>
</dbReference>
<organism evidence="13 14">
    <name type="scientific">Leptospirillum ferrooxidans (strain C2-3)</name>
    <dbReference type="NCBI Taxonomy" id="1162668"/>
    <lineage>
        <taxon>Bacteria</taxon>
        <taxon>Pseudomonadati</taxon>
        <taxon>Nitrospirota</taxon>
        <taxon>Nitrospiria</taxon>
        <taxon>Nitrospirales</taxon>
        <taxon>Nitrospiraceae</taxon>
        <taxon>Leptospirillum</taxon>
    </lineage>
</organism>
<dbReference type="AlphaFoldDB" id="I0IQZ9"/>
<reference evidence="14" key="2">
    <citation type="submission" date="2012-03" db="EMBL/GenBank/DDBJ databases">
        <title>The complete genome sequence of the pioneer microbe on fresh volcanic deposit, Leptospirillum ferrooxidans strain C2-3.</title>
        <authorList>
            <person name="Fujimura R."/>
            <person name="Sato Y."/>
            <person name="Nishizawa T."/>
            <person name="Nanba K."/>
            <person name="Oshima K."/>
            <person name="Hattori M."/>
            <person name="Kamijo T."/>
            <person name="Ohta H."/>
        </authorList>
    </citation>
    <scope>NUCLEOTIDE SEQUENCE [LARGE SCALE GENOMIC DNA]</scope>
    <source>
        <strain evidence="14">C2-3</strain>
    </source>
</reference>
<dbReference type="Gene3D" id="3.20.20.70">
    <property type="entry name" value="Aldolase class I"/>
    <property type="match status" value="1"/>
</dbReference>
<dbReference type="UniPathway" id="UPA00031">
    <property type="reaction ID" value="UER00010"/>
</dbReference>
<feature type="active site" evidence="11">
    <location>
        <position position="11"/>
    </location>
</feature>
<dbReference type="STRING" id="1162668.LFE_2024"/>
<dbReference type="GO" id="GO:0005737">
    <property type="term" value="C:cytoplasm"/>
    <property type="evidence" value="ECO:0007669"/>
    <property type="project" value="UniProtKB-SubCell"/>
</dbReference>
<dbReference type="NCBIfam" id="TIGR00735">
    <property type="entry name" value="hisF"/>
    <property type="match status" value="1"/>
</dbReference>
<dbReference type="HOGENOM" id="CLU_048577_4_0_0"/>
<evidence type="ECO:0000256" key="10">
    <source>
        <dbReference type="ARBA" id="ARBA00047838"/>
    </source>
</evidence>
<dbReference type="PANTHER" id="PTHR21235">
    <property type="entry name" value="IMIDAZOLE GLYCEROL PHOSPHATE SYNTHASE SUBUNIT HISF/H IGP SYNTHASE SUBUNIT HISF/H"/>
    <property type="match status" value="1"/>
</dbReference>
<dbReference type="EMBL" id="AP012342">
    <property type="protein sequence ID" value="BAM07698.1"/>
    <property type="molecule type" value="Genomic_DNA"/>
</dbReference>
<dbReference type="HAMAP" id="MF_01013">
    <property type="entry name" value="HisF"/>
    <property type="match status" value="1"/>
</dbReference>
<evidence type="ECO:0000256" key="3">
    <source>
        <dbReference type="ARBA" id="ARBA00009667"/>
    </source>
</evidence>
<dbReference type="EC" id="4.3.2.10" evidence="11"/>
<gene>
    <name evidence="11 13" type="primary">hisF</name>
    <name evidence="13" type="ordered locus">LFE_2024</name>
</gene>
<keyword evidence="6 11" id="KW-0028">Amino-acid biosynthesis</keyword>
<keyword evidence="14" id="KW-1185">Reference proteome</keyword>
<keyword evidence="5 11" id="KW-0963">Cytoplasm</keyword>
<evidence type="ECO:0000256" key="5">
    <source>
        <dbReference type="ARBA" id="ARBA00022490"/>
    </source>
</evidence>
<dbReference type="InterPro" id="IPR050064">
    <property type="entry name" value="IGPS_HisA/HisF"/>
</dbReference>
<evidence type="ECO:0000256" key="11">
    <source>
        <dbReference type="HAMAP-Rule" id="MF_01013"/>
    </source>
</evidence>
<dbReference type="GO" id="GO:0000105">
    <property type="term" value="P:L-histidine biosynthetic process"/>
    <property type="evidence" value="ECO:0007669"/>
    <property type="project" value="UniProtKB-UniRule"/>
</dbReference>
<comment type="pathway">
    <text evidence="2 11">Amino-acid biosynthesis; L-histidine biosynthesis; L-histidine from 5-phospho-alpha-D-ribose 1-diphosphate: step 5/9.</text>
</comment>
<proteinExistence type="inferred from homology"/>
<dbReference type="OrthoDB" id="9781903at2"/>
<sequence>MLLKRIIPCLDMKAGRVVKGVKFADLRDAGDPVETASLYDRMGADEICLLDITATLEDREALLDVVHRTAAKVFLPLTVGGGVRQVEDMRKLLLAGADKVSVNSAAISNPELLSDCARRFGSQCVVLAVDARKEGTGYRVYSHGGTRDTGIDALDWISSGVSKGAGEILLTAIDRDGTKSGYDLDLIRTVSQRVNVPVIASGGAGKMEDFLQAFEAGADAALAASLFHFGEVSLPDLKRYLSDQGALVRAHSGSGRALHLSGDSR</sequence>
<evidence type="ECO:0000256" key="9">
    <source>
        <dbReference type="ARBA" id="ARBA00025475"/>
    </source>
</evidence>
<comment type="function">
    <text evidence="9 11">IGPS catalyzes the conversion of PRFAR and glutamine to IGP, AICAR and glutamate. The HisF subunit catalyzes the cyclization activity that produces IGP and AICAR from PRFAR using the ammonia provided by the HisH subunit.</text>
</comment>
<comment type="catalytic activity">
    <reaction evidence="10 11">
        <text>5-[(5-phospho-1-deoxy-D-ribulos-1-ylimino)methylamino]-1-(5-phospho-beta-D-ribosyl)imidazole-4-carboxamide + L-glutamine = D-erythro-1-(imidazol-4-yl)glycerol 3-phosphate + 5-amino-1-(5-phospho-beta-D-ribosyl)imidazole-4-carboxamide + L-glutamate + H(+)</text>
        <dbReference type="Rhea" id="RHEA:24793"/>
        <dbReference type="ChEBI" id="CHEBI:15378"/>
        <dbReference type="ChEBI" id="CHEBI:29985"/>
        <dbReference type="ChEBI" id="CHEBI:58278"/>
        <dbReference type="ChEBI" id="CHEBI:58359"/>
        <dbReference type="ChEBI" id="CHEBI:58475"/>
        <dbReference type="ChEBI" id="CHEBI:58525"/>
        <dbReference type="EC" id="4.3.2.10"/>
    </reaction>
</comment>
<reference evidence="13 14" key="1">
    <citation type="journal article" date="2012" name="J. Bacteriol.">
        <title>Complete Genome Sequence of Leptospirillum ferrooxidans Strain C2-3, Isolated from a Fresh Volcanic Ash Deposit on the Island of Miyake, Japan.</title>
        <authorList>
            <person name="Fujimura R."/>
            <person name="Sato Y."/>
            <person name="Nishizawa T."/>
            <person name="Oshima K."/>
            <person name="Kim S.-W."/>
            <person name="Hattori M."/>
            <person name="Kamijo T."/>
            <person name="Ohta H."/>
        </authorList>
    </citation>
    <scope>NUCLEOTIDE SEQUENCE [LARGE SCALE GENOMIC DNA]</scope>
    <source>
        <strain evidence="13 14">C2-3</strain>
    </source>
</reference>
<evidence type="ECO:0000256" key="6">
    <source>
        <dbReference type="ARBA" id="ARBA00022605"/>
    </source>
</evidence>
<keyword evidence="7 11" id="KW-0368">Histidine biosynthesis</keyword>
<dbReference type="Proteomes" id="UP000007382">
    <property type="component" value="Chromosome"/>
</dbReference>
<dbReference type="CDD" id="cd04731">
    <property type="entry name" value="HisF"/>
    <property type="match status" value="1"/>
</dbReference>
<comment type="subunit">
    <text evidence="4 11">Heterodimer of HisH and HisF.</text>
</comment>
<name>I0IQZ9_LEPFC</name>
<dbReference type="KEGG" id="lfc:LFE_2024"/>
<evidence type="ECO:0000256" key="4">
    <source>
        <dbReference type="ARBA" id="ARBA00011152"/>
    </source>
</evidence>
<dbReference type="PANTHER" id="PTHR21235:SF2">
    <property type="entry name" value="IMIDAZOLE GLYCEROL PHOSPHATE SYNTHASE HISHF"/>
    <property type="match status" value="1"/>
</dbReference>
<evidence type="ECO:0000256" key="7">
    <source>
        <dbReference type="ARBA" id="ARBA00023102"/>
    </source>
</evidence>
<evidence type="ECO:0000256" key="8">
    <source>
        <dbReference type="ARBA" id="ARBA00023239"/>
    </source>
</evidence>
<evidence type="ECO:0000313" key="14">
    <source>
        <dbReference type="Proteomes" id="UP000007382"/>
    </source>
</evidence>
<accession>I0IQZ9</accession>
<protein>
    <recommendedName>
        <fullName evidence="11">Imidazole glycerol phosphate synthase subunit HisF</fullName>
        <ecNumber evidence="11">4.3.2.10</ecNumber>
    </recommendedName>
    <alternativeName>
        <fullName evidence="11">IGP synthase cyclase subunit</fullName>
    </alternativeName>
    <alternativeName>
        <fullName evidence="11">IGP synthase subunit HisF</fullName>
    </alternativeName>
    <alternativeName>
        <fullName evidence="11">ImGP synthase subunit HisF</fullName>
        <shortName evidence="11">IGPS subunit HisF</shortName>
    </alternativeName>
</protein>
<dbReference type="RefSeq" id="WP_014450182.1">
    <property type="nucleotide sequence ID" value="NC_017094.1"/>
</dbReference>
<feature type="active site" evidence="11">
    <location>
        <position position="130"/>
    </location>
</feature>
<evidence type="ECO:0000256" key="12">
    <source>
        <dbReference type="RuleBase" id="RU003657"/>
    </source>
</evidence>
<evidence type="ECO:0000256" key="1">
    <source>
        <dbReference type="ARBA" id="ARBA00004496"/>
    </source>
</evidence>
<evidence type="ECO:0000313" key="13">
    <source>
        <dbReference type="EMBL" id="BAM07698.1"/>
    </source>
</evidence>
<dbReference type="InterPro" id="IPR013785">
    <property type="entry name" value="Aldolase_TIM"/>
</dbReference>
<dbReference type="eggNOG" id="COG0107">
    <property type="taxonomic scope" value="Bacteria"/>
</dbReference>